<dbReference type="InterPro" id="IPR029058">
    <property type="entry name" value="AB_hydrolase_fold"/>
</dbReference>
<evidence type="ECO:0000259" key="1">
    <source>
        <dbReference type="Pfam" id="PF00561"/>
    </source>
</evidence>
<gene>
    <name evidence="2" type="ORF">MORIYA_3729</name>
</gene>
<proteinExistence type="predicted"/>
<sequence length="404" mass="44802">MIKTDVNVRGFTFSVCFENERQQLLTTSKMNLYAQQTNRDNLSHWLTEDKKMKWNFKQLALATAISSTLLMTTQANAGWFDKPEPTFAKTQYPIVMVGGAFAFDSAMGIDYWYGITDALREQGAEVYVTNLSSAELNEVRGEELVYDIEQILAFTGADKVNLIAHSQGALASRFAANDERLTDRIASVSTSHAMNKGTHFSEGFRDTVEEGSTIEKLGVPLINVVFNTLELLSANKDADDGDYDSPARGKQDLLRLAQATDRDKVAQYAADYTDMAVMPSQDCMTINNGEQGEVDPAFYGQTESNGIKFFSWGGNQYSTNILDPLDSMLIPIFGLFVPEYKEEGGFQWDGLVPVCGQAIGKVIKLDYNANHFDAINQLMGLGSWKLNIPAIYTKHANMLAQQGL</sequence>
<feature type="domain" description="AB hydrolase-1" evidence="1">
    <location>
        <begin position="93"/>
        <end position="193"/>
    </location>
</feature>
<dbReference type="EMBL" id="LS483250">
    <property type="protein sequence ID" value="SQD80181.1"/>
    <property type="molecule type" value="Genomic_DNA"/>
</dbReference>
<reference evidence="3" key="1">
    <citation type="submission" date="2018-05" db="EMBL/GenBank/DDBJ databases">
        <authorList>
            <person name="Cea G.-C."/>
            <person name="William W."/>
        </authorList>
    </citation>
    <scope>NUCLEOTIDE SEQUENCE [LARGE SCALE GENOMIC DNA]</scope>
    <source>
        <strain evidence="3">DB21MT 5</strain>
    </source>
</reference>
<dbReference type="GO" id="GO:0004806">
    <property type="term" value="F:triacylglycerol lipase activity"/>
    <property type="evidence" value="ECO:0007669"/>
    <property type="project" value="UniProtKB-EC"/>
</dbReference>
<dbReference type="InterPro" id="IPR000073">
    <property type="entry name" value="AB_hydrolase_1"/>
</dbReference>
<evidence type="ECO:0000313" key="2">
    <source>
        <dbReference type="EMBL" id="SQD80181.1"/>
    </source>
</evidence>
<accession>A0A330LVY9</accession>
<dbReference type="SUPFAM" id="SSF53474">
    <property type="entry name" value="alpha/beta-Hydrolases"/>
    <property type="match status" value="1"/>
</dbReference>
<dbReference type="OrthoDB" id="2004167at2"/>
<keyword evidence="2" id="KW-0378">Hydrolase</keyword>
<organism evidence="2 3">
    <name type="scientific">Moritella yayanosii</name>
    <dbReference type="NCBI Taxonomy" id="69539"/>
    <lineage>
        <taxon>Bacteria</taxon>
        <taxon>Pseudomonadati</taxon>
        <taxon>Pseudomonadota</taxon>
        <taxon>Gammaproteobacteria</taxon>
        <taxon>Alteromonadales</taxon>
        <taxon>Moritellaceae</taxon>
        <taxon>Moritella</taxon>
    </lineage>
</organism>
<dbReference type="Proteomes" id="UP000250163">
    <property type="component" value="Chromosome MORIYA"/>
</dbReference>
<dbReference type="AlphaFoldDB" id="A0A330LVY9"/>
<dbReference type="Gene3D" id="3.40.50.1820">
    <property type="entry name" value="alpha/beta hydrolase"/>
    <property type="match status" value="1"/>
</dbReference>
<evidence type="ECO:0000313" key="3">
    <source>
        <dbReference type="Proteomes" id="UP000250163"/>
    </source>
</evidence>
<dbReference type="KEGG" id="mya:MORIYA_3729"/>
<name>A0A330LVY9_9GAMM</name>
<keyword evidence="3" id="KW-1185">Reference proteome</keyword>
<protein>
    <submittedName>
        <fullName evidence="2">Putative Triacylglycerol lipase lipL</fullName>
        <ecNumber evidence="2">3.1.1.3</ecNumber>
    </submittedName>
</protein>
<dbReference type="Pfam" id="PF00561">
    <property type="entry name" value="Abhydrolase_1"/>
    <property type="match status" value="1"/>
</dbReference>
<dbReference type="EC" id="3.1.1.3" evidence="2"/>